<accession>A0ACB7ZRG1</accession>
<dbReference type="EMBL" id="MU268932">
    <property type="protein sequence ID" value="KAH7903496.1"/>
    <property type="molecule type" value="Genomic_DNA"/>
</dbReference>
<evidence type="ECO:0000313" key="1">
    <source>
        <dbReference type="EMBL" id="KAH7903496.1"/>
    </source>
</evidence>
<proteinExistence type="predicted"/>
<evidence type="ECO:0000313" key="2">
    <source>
        <dbReference type="Proteomes" id="UP000790377"/>
    </source>
</evidence>
<gene>
    <name evidence="1" type="ORF">BJ138DRAFT_1020526</name>
</gene>
<sequence>MPSTIPGIPNIILFGKTGSGKSSLINLIAGDCVAKTSPGAAGSTFDGQSYLVPVSTRTFRLWDTVGLNEPSLDVNGYLVAIEKAIKLIRDLEHEGITLLMFCIRGGRITAAAQNNYRLFFDILCDKEVPIALVITNLENQPSMEGWWEANKKPFDRFGMHIVGHACIAAHPGPGDVHSDKHVETRQKMYELLLSQTCAQAWKPEKTEWLTRLLGQLLEWNFGRSGSSGSRLGHQDLANGLKRCGCTKYETICIASKIIHIGNGRYDGLVSLGYSDELDSVQYVRHLP</sequence>
<protein>
    <submittedName>
        <fullName evidence="1">P-loop containing nucleoside triphosphate hydrolase protein</fullName>
    </submittedName>
</protein>
<organism evidence="1 2">
    <name type="scientific">Hygrophoropsis aurantiaca</name>
    <dbReference type="NCBI Taxonomy" id="72124"/>
    <lineage>
        <taxon>Eukaryota</taxon>
        <taxon>Fungi</taxon>
        <taxon>Dikarya</taxon>
        <taxon>Basidiomycota</taxon>
        <taxon>Agaricomycotina</taxon>
        <taxon>Agaricomycetes</taxon>
        <taxon>Agaricomycetidae</taxon>
        <taxon>Boletales</taxon>
        <taxon>Coniophorineae</taxon>
        <taxon>Hygrophoropsidaceae</taxon>
        <taxon>Hygrophoropsis</taxon>
    </lineage>
</organism>
<comment type="caution">
    <text evidence="1">The sequence shown here is derived from an EMBL/GenBank/DDBJ whole genome shotgun (WGS) entry which is preliminary data.</text>
</comment>
<dbReference type="Proteomes" id="UP000790377">
    <property type="component" value="Unassembled WGS sequence"/>
</dbReference>
<name>A0ACB7ZRG1_9AGAM</name>
<keyword evidence="1" id="KW-0378">Hydrolase</keyword>
<keyword evidence="2" id="KW-1185">Reference proteome</keyword>
<reference evidence="1" key="1">
    <citation type="journal article" date="2021" name="New Phytol.">
        <title>Evolutionary innovations through gain and loss of genes in the ectomycorrhizal Boletales.</title>
        <authorList>
            <person name="Wu G."/>
            <person name="Miyauchi S."/>
            <person name="Morin E."/>
            <person name="Kuo A."/>
            <person name="Drula E."/>
            <person name="Varga T."/>
            <person name="Kohler A."/>
            <person name="Feng B."/>
            <person name="Cao Y."/>
            <person name="Lipzen A."/>
            <person name="Daum C."/>
            <person name="Hundley H."/>
            <person name="Pangilinan J."/>
            <person name="Johnson J."/>
            <person name="Barry K."/>
            <person name="LaButti K."/>
            <person name="Ng V."/>
            <person name="Ahrendt S."/>
            <person name="Min B."/>
            <person name="Choi I.G."/>
            <person name="Park H."/>
            <person name="Plett J.M."/>
            <person name="Magnuson J."/>
            <person name="Spatafora J.W."/>
            <person name="Nagy L.G."/>
            <person name="Henrissat B."/>
            <person name="Grigoriev I.V."/>
            <person name="Yang Z.L."/>
            <person name="Xu J."/>
            <person name="Martin F.M."/>
        </authorList>
    </citation>
    <scope>NUCLEOTIDE SEQUENCE</scope>
    <source>
        <strain evidence="1">ATCC 28755</strain>
    </source>
</reference>